<keyword evidence="5" id="KW-1185">Reference proteome</keyword>
<evidence type="ECO:0000256" key="1">
    <source>
        <dbReference type="ARBA" id="ARBA00009414"/>
    </source>
</evidence>
<dbReference type="EMBL" id="PYDT01000010">
    <property type="protein sequence ID" value="THU47270.1"/>
    <property type="molecule type" value="Genomic_DNA"/>
</dbReference>
<accession>A0A4S8IGB7</accession>
<feature type="compositionally biased region" description="Polar residues" evidence="2">
    <location>
        <begin position="38"/>
        <end position="47"/>
    </location>
</feature>
<dbReference type="Pfam" id="PF02893">
    <property type="entry name" value="GRAM"/>
    <property type="match status" value="1"/>
</dbReference>
<dbReference type="Gene3D" id="2.30.29.30">
    <property type="entry name" value="Pleckstrin-homology domain (PH domain)/Phosphotyrosine-binding domain (PTB)"/>
    <property type="match status" value="1"/>
</dbReference>
<evidence type="ECO:0000256" key="2">
    <source>
        <dbReference type="SAM" id="MobiDB-lite"/>
    </source>
</evidence>
<reference evidence="4 5" key="1">
    <citation type="journal article" date="2019" name="Nat. Plants">
        <title>Genome sequencing of Musa balbisiana reveals subgenome evolution and function divergence in polyploid bananas.</title>
        <authorList>
            <person name="Yao X."/>
        </authorList>
    </citation>
    <scope>NUCLEOTIDE SEQUENCE [LARGE SCALE GENOMIC DNA]</scope>
    <source>
        <strain evidence="5">cv. DH-PKW</strain>
        <tissue evidence="4">Leaves</tissue>
    </source>
</reference>
<evidence type="ECO:0000259" key="3">
    <source>
        <dbReference type="SMART" id="SM00568"/>
    </source>
</evidence>
<dbReference type="InterPro" id="IPR011993">
    <property type="entry name" value="PH-like_dom_sf"/>
</dbReference>
<evidence type="ECO:0000313" key="5">
    <source>
        <dbReference type="Proteomes" id="UP000317650"/>
    </source>
</evidence>
<dbReference type="SMART" id="SM00568">
    <property type="entry name" value="GRAM"/>
    <property type="match status" value="1"/>
</dbReference>
<sequence length="327" mass="35868">MATLNVVRRSSRPHWWIQQGPRKPRLEGRKRTSAVGRSLSTRWTQTDMIGMDPAVDDAAKPRSDGGGRLPDIGPPPPPPDSVRSLPSDPPPVVEKSVTWSSDLTREAPSSAAGYGHGGASPVPTGHNPYIASTPTVTDNQNALETVKSVLSSWGKKVRETAKKAEDLSRNTWQHLKTGPSFTDAAMGRIAQGTKVIAEGGYEKIFRQTFDSFPDEQLRNSYACYLSTSAGPIMGILYLSSAKLAFCGDNPLPYKVGDRTEWSYYKVVIPLHQLRAANPSINSANSAEKYIQIVSADNHEFWFMGFLSYDTAVTHLQEVLHDINKSQS</sequence>
<dbReference type="PANTHER" id="PTHR31969">
    <property type="entry name" value="GEM-LIKE PROTEIN 2"/>
    <property type="match status" value="1"/>
</dbReference>
<dbReference type="STRING" id="52838.A0A4S8IGB7"/>
<organism evidence="4 5">
    <name type="scientific">Musa balbisiana</name>
    <name type="common">Banana</name>
    <dbReference type="NCBI Taxonomy" id="52838"/>
    <lineage>
        <taxon>Eukaryota</taxon>
        <taxon>Viridiplantae</taxon>
        <taxon>Streptophyta</taxon>
        <taxon>Embryophyta</taxon>
        <taxon>Tracheophyta</taxon>
        <taxon>Spermatophyta</taxon>
        <taxon>Magnoliopsida</taxon>
        <taxon>Liliopsida</taxon>
        <taxon>Zingiberales</taxon>
        <taxon>Musaceae</taxon>
        <taxon>Musa</taxon>
    </lineage>
</organism>
<evidence type="ECO:0000313" key="4">
    <source>
        <dbReference type="EMBL" id="THU47270.1"/>
    </source>
</evidence>
<protein>
    <recommendedName>
        <fullName evidence="3">GRAM domain-containing protein</fullName>
    </recommendedName>
</protein>
<dbReference type="Proteomes" id="UP000317650">
    <property type="component" value="Chromosome 9"/>
</dbReference>
<dbReference type="InterPro" id="IPR004182">
    <property type="entry name" value="GRAM"/>
</dbReference>
<comment type="similarity">
    <text evidence="1">Belongs to the GEM family.</text>
</comment>
<feature type="domain" description="GRAM" evidence="3">
    <location>
        <begin position="203"/>
        <end position="280"/>
    </location>
</feature>
<name>A0A4S8IGB7_MUSBA</name>
<proteinExistence type="inferred from homology"/>
<comment type="caution">
    <text evidence="4">The sequence shown here is derived from an EMBL/GenBank/DDBJ whole genome shotgun (WGS) entry which is preliminary data.</text>
</comment>
<dbReference type="InterPro" id="IPR037848">
    <property type="entry name" value="GEM-like"/>
</dbReference>
<gene>
    <name evidence="4" type="ORF">C4D60_Mb09t13730</name>
</gene>
<feature type="region of interest" description="Disordered" evidence="2">
    <location>
        <begin position="18"/>
        <end position="126"/>
    </location>
</feature>
<dbReference type="AlphaFoldDB" id="A0A4S8IGB7"/>